<dbReference type="EMBL" id="QLLL01000002">
    <property type="protein sequence ID" value="RAJ08570.1"/>
    <property type="molecule type" value="Genomic_DNA"/>
</dbReference>
<dbReference type="RefSeq" id="WP_111596707.1">
    <property type="nucleotide sequence ID" value="NZ_QLLL01000002.1"/>
</dbReference>
<dbReference type="InterPro" id="IPR037401">
    <property type="entry name" value="SnoaL-like"/>
</dbReference>
<gene>
    <name evidence="2" type="ORF">LX64_01223</name>
</gene>
<proteinExistence type="predicted"/>
<dbReference type="SUPFAM" id="SSF54427">
    <property type="entry name" value="NTF2-like"/>
    <property type="match status" value="1"/>
</dbReference>
<keyword evidence="3" id="KW-1185">Reference proteome</keyword>
<dbReference type="Proteomes" id="UP000249547">
    <property type="component" value="Unassembled WGS sequence"/>
</dbReference>
<dbReference type="AlphaFoldDB" id="A0A327QW23"/>
<dbReference type="OrthoDB" id="7859473at2"/>
<sequence>MNNAQQTVEKFLQAVQTGDMQTVGALLHPALTWSQPGQNQFSGEKRNAQEVFAMVGGMFQVTVNTLKLETIQSISVNGQQVATVLHWTATLPTGEKLAVDNIDIYTVENGLITKVQVFTADAEQEDAFWGK</sequence>
<name>A0A327QW23_9BACT</name>
<organism evidence="2 3">
    <name type="scientific">Chitinophaga skermanii</name>
    <dbReference type="NCBI Taxonomy" id="331697"/>
    <lineage>
        <taxon>Bacteria</taxon>
        <taxon>Pseudomonadati</taxon>
        <taxon>Bacteroidota</taxon>
        <taxon>Chitinophagia</taxon>
        <taxon>Chitinophagales</taxon>
        <taxon>Chitinophagaceae</taxon>
        <taxon>Chitinophaga</taxon>
    </lineage>
</organism>
<feature type="domain" description="SnoaL-like" evidence="1">
    <location>
        <begin position="8"/>
        <end position="114"/>
    </location>
</feature>
<dbReference type="Pfam" id="PF12680">
    <property type="entry name" value="SnoaL_2"/>
    <property type="match status" value="1"/>
</dbReference>
<accession>A0A327QW23</accession>
<dbReference type="InterPro" id="IPR032710">
    <property type="entry name" value="NTF2-like_dom_sf"/>
</dbReference>
<dbReference type="Gene3D" id="3.10.450.50">
    <property type="match status" value="1"/>
</dbReference>
<evidence type="ECO:0000313" key="3">
    <source>
        <dbReference type="Proteomes" id="UP000249547"/>
    </source>
</evidence>
<evidence type="ECO:0000313" key="2">
    <source>
        <dbReference type="EMBL" id="RAJ08570.1"/>
    </source>
</evidence>
<reference evidence="2 3" key="1">
    <citation type="submission" date="2018-06" db="EMBL/GenBank/DDBJ databases">
        <title>Genomic Encyclopedia of Archaeal and Bacterial Type Strains, Phase II (KMG-II): from individual species to whole genera.</title>
        <authorList>
            <person name="Goeker M."/>
        </authorList>
    </citation>
    <scope>NUCLEOTIDE SEQUENCE [LARGE SCALE GENOMIC DNA]</scope>
    <source>
        <strain evidence="2 3">DSM 23857</strain>
    </source>
</reference>
<evidence type="ECO:0000259" key="1">
    <source>
        <dbReference type="Pfam" id="PF12680"/>
    </source>
</evidence>
<comment type="caution">
    <text evidence="2">The sequence shown here is derived from an EMBL/GenBank/DDBJ whole genome shotgun (WGS) entry which is preliminary data.</text>
</comment>
<protein>
    <recommendedName>
        <fullName evidence="1">SnoaL-like domain-containing protein</fullName>
    </recommendedName>
</protein>